<reference evidence="1 4" key="2">
    <citation type="submission" date="2019-10" db="EMBL/GenBank/DDBJ databases">
        <title>Prolixibacter strains distinguished by the presence of nitrate reductase genes were adept at nitrate-dependent anaerobic corrosion of metallic iron and carbon steel.</title>
        <authorList>
            <person name="Iino T."/>
            <person name="Shono N."/>
            <person name="Ito K."/>
            <person name="Nakamura R."/>
            <person name="Sueoka K."/>
            <person name="Harayama S."/>
            <person name="Ohkuma M."/>
        </authorList>
    </citation>
    <scope>NUCLEOTIDE SEQUENCE [LARGE SCALE GENOMIC DNA]</scope>
    <source>
        <strain evidence="1 4">MIC1-1</strain>
    </source>
</reference>
<reference evidence="2 3" key="1">
    <citation type="submission" date="2018-03" db="EMBL/GenBank/DDBJ databases">
        <title>Genomic Encyclopedia of Archaeal and Bacterial Type Strains, Phase II (KMG-II): from individual species to whole genera.</title>
        <authorList>
            <person name="Goeker M."/>
        </authorList>
    </citation>
    <scope>NUCLEOTIDE SEQUENCE [LARGE SCALE GENOMIC DNA]</scope>
    <source>
        <strain evidence="2 3">DSM 27267</strain>
    </source>
</reference>
<dbReference type="AlphaFoldDB" id="A0A2P8CIM3"/>
<sequence>MGKITYDTIILNPNKDDTWTTECLSKFERKKLIDDIFDAVYAGKLTAMDYFTRKKYSIQEVKAMEASGEFTRDKIGKIQFDEQWYWDEKNDRLRKKVTAMTLGYEVWNNDSTLRGHKPVFRIEFN</sequence>
<evidence type="ECO:0000313" key="3">
    <source>
        <dbReference type="Proteomes" id="UP000240621"/>
    </source>
</evidence>
<proteinExistence type="predicted"/>
<organism evidence="2 3">
    <name type="scientific">Prolixibacter denitrificans</name>
    <dbReference type="NCBI Taxonomy" id="1541063"/>
    <lineage>
        <taxon>Bacteria</taxon>
        <taxon>Pseudomonadati</taxon>
        <taxon>Bacteroidota</taxon>
        <taxon>Bacteroidia</taxon>
        <taxon>Marinilabiliales</taxon>
        <taxon>Prolixibacteraceae</taxon>
        <taxon>Prolixibacter</taxon>
    </lineage>
</organism>
<dbReference type="Pfam" id="PF19841">
    <property type="entry name" value="GldN"/>
    <property type="match status" value="1"/>
</dbReference>
<dbReference type="EMBL" id="BLAU01000001">
    <property type="protein sequence ID" value="GET20995.1"/>
    <property type="molecule type" value="Genomic_DNA"/>
</dbReference>
<dbReference type="InterPro" id="IPR019847">
    <property type="entry name" value="Gliding_motility_assoc_GldN"/>
</dbReference>
<evidence type="ECO:0000313" key="2">
    <source>
        <dbReference type="EMBL" id="PSK84830.1"/>
    </source>
</evidence>
<dbReference type="Proteomes" id="UP000396862">
    <property type="component" value="Unassembled WGS sequence"/>
</dbReference>
<dbReference type="EMBL" id="PYGC01000002">
    <property type="protein sequence ID" value="PSK84830.1"/>
    <property type="molecule type" value="Genomic_DNA"/>
</dbReference>
<dbReference type="Proteomes" id="UP000240621">
    <property type="component" value="Unassembled WGS sequence"/>
</dbReference>
<name>A0A2P8CIM3_9BACT</name>
<protein>
    <submittedName>
        <fullName evidence="2">Uncharacterized protein</fullName>
    </submittedName>
</protein>
<gene>
    <name evidence="2" type="ORF">CLV93_102621</name>
    <name evidence="1" type="ORF">JCM18694_12410</name>
</gene>
<accession>A0A2P8CIM3</accession>
<evidence type="ECO:0000313" key="4">
    <source>
        <dbReference type="Proteomes" id="UP000396862"/>
    </source>
</evidence>
<comment type="caution">
    <text evidence="2">The sequence shown here is derived from an EMBL/GenBank/DDBJ whole genome shotgun (WGS) entry which is preliminary data.</text>
</comment>
<evidence type="ECO:0000313" key="1">
    <source>
        <dbReference type="EMBL" id="GET20995.1"/>
    </source>
</evidence>
<keyword evidence="4" id="KW-1185">Reference proteome</keyword>